<dbReference type="Proteomes" id="UP000244005">
    <property type="component" value="Unassembled WGS sequence"/>
</dbReference>
<sequence length="330" mass="36367">MPAHSVGEPTTRLADYARPLDHRRRHQLPGPHLVKSRPGPSTRDRPSFTGGGEPWEVHPGHLIFESTTGTRHRVHAGEAPPSIHHYAEGFLKQGPWPIRRERVSERRRRRRRLGEKWAYRCIHGPSHGKDKRIHGCSGDGGAAIRVHATRYERFDGPFSYRAWPSSLAKLAFEQRCRATLDFGRRAECLLPTNCQSARGRAVRTSAARGRQQAGRQARTQPKKNRPLPPSGSSTPSSSALRCRNNSVSGTAAAVFILDLGSRLHLASVEYKSASRSSSLGSEAGQRSSTCLTVSSRFARGSTCLRSSSRSSSLGSEAAEKIVYPERGSRI</sequence>
<feature type="compositionally biased region" description="Low complexity" evidence="1">
    <location>
        <begin position="206"/>
        <end position="219"/>
    </location>
</feature>
<evidence type="ECO:0000313" key="3">
    <source>
        <dbReference type="Proteomes" id="UP000244005"/>
    </source>
</evidence>
<name>A0A2R6XPZ9_MARPO</name>
<evidence type="ECO:0000313" key="2">
    <source>
        <dbReference type="EMBL" id="PTQ48190.1"/>
    </source>
</evidence>
<feature type="region of interest" description="Disordered" evidence="1">
    <location>
        <begin position="1"/>
        <end position="59"/>
    </location>
</feature>
<gene>
    <name evidence="2" type="ORF">MARPO_0006s0204</name>
</gene>
<feature type="region of interest" description="Disordered" evidence="1">
    <location>
        <begin position="304"/>
        <end position="330"/>
    </location>
</feature>
<evidence type="ECO:0000256" key="1">
    <source>
        <dbReference type="SAM" id="MobiDB-lite"/>
    </source>
</evidence>
<feature type="compositionally biased region" description="Low complexity" evidence="1">
    <location>
        <begin position="304"/>
        <end position="315"/>
    </location>
</feature>
<protein>
    <submittedName>
        <fullName evidence="2">Uncharacterized protein</fullName>
    </submittedName>
</protein>
<accession>A0A2R6XPZ9</accession>
<feature type="region of interest" description="Disordered" evidence="1">
    <location>
        <begin position="199"/>
        <end position="242"/>
    </location>
</feature>
<dbReference type="Gramene" id="Mp3g07300.1">
    <property type="protein sequence ID" value="Mp3g07300.1.cds"/>
    <property type="gene ID" value="Mp3g07300"/>
</dbReference>
<keyword evidence="3" id="KW-1185">Reference proteome</keyword>
<feature type="compositionally biased region" description="Basic and acidic residues" evidence="1">
    <location>
        <begin position="317"/>
        <end position="330"/>
    </location>
</feature>
<proteinExistence type="predicted"/>
<dbReference type="EMBL" id="KZ772678">
    <property type="protein sequence ID" value="PTQ48190.1"/>
    <property type="molecule type" value="Genomic_DNA"/>
</dbReference>
<organism evidence="2 3">
    <name type="scientific">Marchantia polymorpha</name>
    <name type="common">Common liverwort</name>
    <name type="synonym">Marchantia aquatica</name>
    <dbReference type="NCBI Taxonomy" id="3197"/>
    <lineage>
        <taxon>Eukaryota</taxon>
        <taxon>Viridiplantae</taxon>
        <taxon>Streptophyta</taxon>
        <taxon>Embryophyta</taxon>
        <taxon>Marchantiophyta</taxon>
        <taxon>Marchantiopsida</taxon>
        <taxon>Marchantiidae</taxon>
        <taxon>Marchantiales</taxon>
        <taxon>Marchantiaceae</taxon>
        <taxon>Marchantia</taxon>
    </lineage>
</organism>
<reference evidence="3" key="1">
    <citation type="journal article" date="2017" name="Cell">
        <title>Insights into land plant evolution garnered from the Marchantia polymorpha genome.</title>
        <authorList>
            <person name="Bowman J.L."/>
            <person name="Kohchi T."/>
            <person name="Yamato K.T."/>
            <person name="Jenkins J."/>
            <person name="Shu S."/>
            <person name="Ishizaki K."/>
            <person name="Yamaoka S."/>
            <person name="Nishihama R."/>
            <person name="Nakamura Y."/>
            <person name="Berger F."/>
            <person name="Adam C."/>
            <person name="Aki S.S."/>
            <person name="Althoff F."/>
            <person name="Araki T."/>
            <person name="Arteaga-Vazquez M.A."/>
            <person name="Balasubrmanian S."/>
            <person name="Barry K."/>
            <person name="Bauer D."/>
            <person name="Boehm C.R."/>
            <person name="Briginshaw L."/>
            <person name="Caballero-Perez J."/>
            <person name="Catarino B."/>
            <person name="Chen F."/>
            <person name="Chiyoda S."/>
            <person name="Chovatia M."/>
            <person name="Davies K.M."/>
            <person name="Delmans M."/>
            <person name="Demura T."/>
            <person name="Dierschke T."/>
            <person name="Dolan L."/>
            <person name="Dorantes-Acosta A.E."/>
            <person name="Eklund D.M."/>
            <person name="Florent S.N."/>
            <person name="Flores-Sandoval E."/>
            <person name="Fujiyama A."/>
            <person name="Fukuzawa H."/>
            <person name="Galik B."/>
            <person name="Grimanelli D."/>
            <person name="Grimwood J."/>
            <person name="Grossniklaus U."/>
            <person name="Hamada T."/>
            <person name="Haseloff J."/>
            <person name="Hetherington A.J."/>
            <person name="Higo A."/>
            <person name="Hirakawa Y."/>
            <person name="Hundley H.N."/>
            <person name="Ikeda Y."/>
            <person name="Inoue K."/>
            <person name="Inoue S.I."/>
            <person name="Ishida S."/>
            <person name="Jia Q."/>
            <person name="Kakita M."/>
            <person name="Kanazawa T."/>
            <person name="Kawai Y."/>
            <person name="Kawashima T."/>
            <person name="Kennedy M."/>
            <person name="Kinose K."/>
            <person name="Kinoshita T."/>
            <person name="Kohara Y."/>
            <person name="Koide E."/>
            <person name="Komatsu K."/>
            <person name="Kopischke S."/>
            <person name="Kubo M."/>
            <person name="Kyozuka J."/>
            <person name="Lagercrantz U."/>
            <person name="Lin S.S."/>
            <person name="Lindquist E."/>
            <person name="Lipzen A.M."/>
            <person name="Lu C.W."/>
            <person name="De Luna E."/>
            <person name="Martienssen R.A."/>
            <person name="Minamino N."/>
            <person name="Mizutani M."/>
            <person name="Mizutani M."/>
            <person name="Mochizuki N."/>
            <person name="Monte I."/>
            <person name="Mosher R."/>
            <person name="Nagasaki H."/>
            <person name="Nakagami H."/>
            <person name="Naramoto S."/>
            <person name="Nishitani K."/>
            <person name="Ohtani M."/>
            <person name="Okamoto T."/>
            <person name="Okumura M."/>
            <person name="Phillips J."/>
            <person name="Pollak B."/>
            <person name="Reinders A."/>
            <person name="Rovekamp M."/>
            <person name="Sano R."/>
            <person name="Sawa S."/>
            <person name="Schmid M.W."/>
            <person name="Shirakawa M."/>
            <person name="Solano R."/>
            <person name="Spunde A."/>
            <person name="Suetsugu N."/>
            <person name="Sugano S."/>
            <person name="Sugiyama A."/>
            <person name="Sun R."/>
            <person name="Suzuki Y."/>
            <person name="Takenaka M."/>
            <person name="Takezawa D."/>
            <person name="Tomogane H."/>
            <person name="Tsuzuki M."/>
            <person name="Ueda T."/>
            <person name="Umeda M."/>
            <person name="Ward J.M."/>
            <person name="Watanabe Y."/>
            <person name="Yazaki K."/>
            <person name="Yokoyama R."/>
            <person name="Yoshitake Y."/>
            <person name="Yotsui I."/>
            <person name="Zachgo S."/>
            <person name="Schmutz J."/>
        </authorList>
    </citation>
    <scope>NUCLEOTIDE SEQUENCE [LARGE SCALE GENOMIC DNA]</scope>
    <source>
        <strain evidence="3">Tak-1</strain>
    </source>
</reference>
<dbReference type="AlphaFoldDB" id="A0A2R6XPZ9"/>